<dbReference type="Pfam" id="PF13962">
    <property type="entry name" value="PGG"/>
    <property type="match status" value="2"/>
</dbReference>
<feature type="transmembrane region" description="Helical" evidence="3">
    <location>
        <begin position="1131"/>
        <end position="1151"/>
    </location>
</feature>
<dbReference type="SMART" id="SM00248">
    <property type="entry name" value="ANK"/>
    <property type="match status" value="9"/>
</dbReference>
<feature type="repeat" description="ANK" evidence="1">
    <location>
        <begin position="742"/>
        <end position="764"/>
    </location>
</feature>
<gene>
    <name evidence="6" type="ORF">NC653_020014</name>
</gene>
<feature type="domain" description="DUF4219" evidence="4">
    <location>
        <begin position="18"/>
        <end position="42"/>
    </location>
</feature>
<feature type="compositionally biased region" description="Basic and acidic residues" evidence="2">
    <location>
        <begin position="1334"/>
        <end position="1358"/>
    </location>
</feature>
<dbReference type="PROSITE" id="PS50297">
    <property type="entry name" value="ANK_REP_REGION"/>
    <property type="match status" value="2"/>
</dbReference>
<dbReference type="InterPro" id="IPR036770">
    <property type="entry name" value="Ankyrin_rpt-contain_sf"/>
</dbReference>
<feature type="repeat" description="ANK" evidence="1">
    <location>
        <begin position="195"/>
        <end position="217"/>
    </location>
</feature>
<evidence type="ECO:0000256" key="1">
    <source>
        <dbReference type="PROSITE-ProRule" id="PRU00023"/>
    </source>
</evidence>
<dbReference type="Pfam" id="PF12796">
    <property type="entry name" value="Ank_2"/>
    <property type="match status" value="3"/>
</dbReference>
<feature type="domain" description="DUF4219" evidence="4">
    <location>
        <begin position="1300"/>
        <end position="1323"/>
    </location>
</feature>
<dbReference type="Proteomes" id="UP001164929">
    <property type="component" value="Chromosome 8"/>
</dbReference>
<evidence type="ECO:0000313" key="7">
    <source>
        <dbReference type="Proteomes" id="UP001164929"/>
    </source>
</evidence>
<feature type="domain" description="PGG" evidence="5">
    <location>
        <begin position="1860"/>
        <end position="1972"/>
    </location>
</feature>
<proteinExistence type="predicted"/>
<feature type="transmembrane region" description="Helical" evidence="3">
    <location>
        <begin position="1980"/>
        <end position="2012"/>
    </location>
</feature>
<keyword evidence="7" id="KW-1185">Reference proteome</keyword>
<feature type="transmembrane region" description="Helical" evidence="3">
    <location>
        <begin position="1171"/>
        <end position="1193"/>
    </location>
</feature>
<feature type="domain" description="DUF4219" evidence="4">
    <location>
        <begin position="597"/>
        <end position="621"/>
    </location>
</feature>
<evidence type="ECO:0000259" key="5">
    <source>
        <dbReference type="Pfam" id="PF13962"/>
    </source>
</evidence>
<accession>A0AAD6MLT1</accession>
<feature type="transmembrane region" description="Helical" evidence="3">
    <location>
        <begin position="1906"/>
        <end position="1928"/>
    </location>
</feature>
<dbReference type="InterPro" id="IPR026961">
    <property type="entry name" value="PGG_dom"/>
</dbReference>
<dbReference type="SUPFAM" id="SSF48403">
    <property type="entry name" value="Ankyrin repeat"/>
    <property type="match status" value="3"/>
</dbReference>
<comment type="caution">
    <text evidence="6">The sequence shown here is derived from an EMBL/GenBank/DDBJ whole genome shotgun (WGS) entry which is preliminary data.</text>
</comment>
<feature type="region of interest" description="Disordered" evidence="2">
    <location>
        <begin position="1332"/>
        <end position="1360"/>
    </location>
</feature>
<keyword evidence="3" id="KW-1133">Transmembrane helix</keyword>
<dbReference type="PANTHER" id="PTHR24177">
    <property type="entry name" value="CASKIN"/>
    <property type="match status" value="1"/>
</dbReference>
<keyword evidence="1" id="KW-0040">ANK repeat</keyword>
<dbReference type="GO" id="GO:0016020">
    <property type="term" value="C:membrane"/>
    <property type="evidence" value="ECO:0007669"/>
    <property type="project" value="TreeGrafter"/>
</dbReference>
<dbReference type="EMBL" id="JAQIZT010000008">
    <property type="protein sequence ID" value="KAJ6986657.1"/>
    <property type="molecule type" value="Genomic_DNA"/>
</dbReference>
<feature type="region of interest" description="Disordered" evidence="2">
    <location>
        <begin position="1401"/>
        <end position="1422"/>
    </location>
</feature>
<evidence type="ECO:0000256" key="2">
    <source>
        <dbReference type="SAM" id="MobiDB-lite"/>
    </source>
</evidence>
<keyword evidence="3" id="KW-0812">Transmembrane</keyword>
<evidence type="ECO:0000256" key="3">
    <source>
        <dbReference type="SAM" id="Phobius"/>
    </source>
</evidence>
<organism evidence="6 7">
    <name type="scientific">Populus alba x Populus x berolinensis</name>
    <dbReference type="NCBI Taxonomy" id="444605"/>
    <lineage>
        <taxon>Eukaryota</taxon>
        <taxon>Viridiplantae</taxon>
        <taxon>Streptophyta</taxon>
        <taxon>Embryophyta</taxon>
        <taxon>Tracheophyta</taxon>
        <taxon>Spermatophyta</taxon>
        <taxon>Magnoliopsida</taxon>
        <taxon>eudicotyledons</taxon>
        <taxon>Gunneridae</taxon>
        <taxon>Pentapetalae</taxon>
        <taxon>rosids</taxon>
        <taxon>fabids</taxon>
        <taxon>Malpighiales</taxon>
        <taxon>Salicaceae</taxon>
        <taxon>Saliceae</taxon>
        <taxon>Populus</taxon>
    </lineage>
</organism>
<feature type="domain" description="PGG" evidence="5">
    <location>
        <begin position="1125"/>
        <end position="1237"/>
    </location>
</feature>
<dbReference type="Pfam" id="PF13961">
    <property type="entry name" value="DUF4219"/>
    <property type="match status" value="3"/>
</dbReference>
<name>A0AAD6MLT1_9ROSI</name>
<evidence type="ECO:0008006" key="8">
    <source>
        <dbReference type="Google" id="ProtNLM"/>
    </source>
</evidence>
<evidence type="ECO:0000259" key="4">
    <source>
        <dbReference type="Pfam" id="PF13961"/>
    </source>
</evidence>
<feature type="compositionally biased region" description="Polar residues" evidence="2">
    <location>
        <begin position="1412"/>
        <end position="1422"/>
    </location>
</feature>
<dbReference type="InterPro" id="IPR002110">
    <property type="entry name" value="Ankyrin_rpt"/>
</dbReference>
<feature type="transmembrane region" description="Helical" evidence="3">
    <location>
        <begin position="1245"/>
        <end position="1269"/>
    </location>
</feature>
<keyword evidence="3" id="KW-0472">Membrane</keyword>
<dbReference type="PROSITE" id="PS50088">
    <property type="entry name" value="ANK_REPEAT"/>
    <property type="match status" value="2"/>
</dbReference>
<dbReference type="InterPro" id="IPR025314">
    <property type="entry name" value="DUF4219"/>
</dbReference>
<feature type="transmembrane region" description="Helical" evidence="3">
    <location>
        <begin position="1865"/>
        <end position="1886"/>
    </location>
</feature>
<feature type="transmembrane region" description="Helical" evidence="3">
    <location>
        <begin position="1948"/>
        <end position="1974"/>
    </location>
</feature>
<feature type="region of interest" description="Disordered" evidence="2">
    <location>
        <begin position="111"/>
        <end position="154"/>
    </location>
</feature>
<dbReference type="Gene3D" id="1.25.40.20">
    <property type="entry name" value="Ankyrin repeat-containing domain"/>
    <property type="match status" value="3"/>
</dbReference>
<reference evidence="6" key="1">
    <citation type="journal article" date="2023" name="Mol. Ecol. Resour.">
        <title>Chromosome-level genome assembly of a triploid poplar Populus alba 'Berolinensis'.</title>
        <authorList>
            <person name="Chen S."/>
            <person name="Yu Y."/>
            <person name="Wang X."/>
            <person name="Wang S."/>
            <person name="Zhang T."/>
            <person name="Zhou Y."/>
            <person name="He R."/>
            <person name="Meng N."/>
            <person name="Wang Y."/>
            <person name="Liu W."/>
            <person name="Liu Z."/>
            <person name="Liu J."/>
            <person name="Guo Q."/>
            <person name="Huang H."/>
            <person name="Sederoff R.R."/>
            <person name="Wang G."/>
            <person name="Qu G."/>
            <person name="Chen S."/>
        </authorList>
    </citation>
    <scope>NUCLEOTIDE SEQUENCE</scope>
    <source>
        <strain evidence="6">SC-2020</strain>
    </source>
</reference>
<evidence type="ECO:0000313" key="6">
    <source>
        <dbReference type="EMBL" id="KAJ6986657.1"/>
    </source>
</evidence>
<dbReference type="PANTHER" id="PTHR24177:SF329">
    <property type="entry name" value="ANKYRIN REPEAT PROTEIN"/>
    <property type="match status" value="1"/>
</dbReference>
<protein>
    <recommendedName>
        <fullName evidence="8">PGG domain-containing protein</fullName>
    </recommendedName>
</protein>
<sequence length="2024" mass="226919">MTTTNISPTSIVVEALRGDNYDDWSACMKSYMLAQDLWDFIEHTGHHEGDQEVDSKPIIDHQEVDSKAFRKKNAAALHAIQISCAPHILSKIRSITSAKVAWDTLANLQRQYSPSHKEQSVEAEPAEDDESQGSEQSVEAEPAEDDESQGSGSVSYEINGPLLHLYKYAHKGDWDATKNYLSQYPNAKKAKIKPYGGTALHVAASAGNLTIVEELVKMMSREELEIQDDEGTTALFSAATVGITKMAECLVVKNKNLVTFVNEDGKIPLVEACIRNHKDMALYLYSVTPFEFLCQGNGNHGSYFLQCAIGAQMLDIAFDFLHRYPYLAATTDQVLKTNGLMYLSKMPETFPSEDRLAFWQQWIYSCIPMQSITTTDDNIVRINMPDQILSESKNIIFQVSSKLRGFAINLLAFLGIKQIYDLKKIHIYSDKILRCMCEYISTLDYEQYLKADVHGAFHNAVRNGMVEFITEVIKACPHIMISGDDNSRNLFMSSIANRQEKVFSLFYGLEASRAGFVSLVDSSGNTLLHLAAKLSPPSQLARISGAALQMQRELQWYKILTSPVVSLIDSYPKLYTDCYMTTTNISPSSIVVEVLRGDNYDDWSACMKSYMLAQDLWDFIEPTGLQEGDQEVDSKPIDHQEGDSKALRRKNAAALHAIQISCAPYILSKIRSITSAKVAWDTLANMQKLQVTTAEPPQLSRMNAGLDRWRELYKHAHEGNWEATKRFLDLHPEAKNVKITPVGETALHVAIAAGNVKLVEKLVELMSPEDLEIAEQAGCSALSYAAMQGITKMAKCMIIKNKKLFNLPNGGGCIPVVVSCLGNHKDMTHYLYSVTPAELLCEDSGNHGSLLLQFSIASEMFDIALDLLQRFPSLATALDKIWKLNAVTQLSFLPDRFHSGSRLAFWKRWIYSCIHIGPPISFSDHMPQASSRPRKEVIKLLKFLGIKQIYDVKLNHIYSAELLRRMVKRISTLDFEKYGECGLFRAFNNAVKNGIVEMIVEMVKVCPNLMHTLDKNGRVFLMSSIAHRQEKIFSLFYGLEGRNGNLLSVTDYFDNTMLHCAGELSPSTQLARISGAALQMQRELQWYREVESIVNPRAKTYCNQNGETPGQLFTKSHEKLMAAGEKWMKQVATSSTVVGALIITVMFTAAFTVPGGNKDTGFPVFLHEKSFLIFIISDAISLFASSTSVLMFLGILTSRYSENDFLKSLPRKLVIGLCTLFISIATMMVAFCAALRIVMDGRLEVVIPVSLLAGIPVTLFILLQFPLLFEVFISTNGPDCYMTTTNISPSSIVVEVLRDDNYDDWSACMKSYMLAQDLWDFIEPTVLQEGDQEVDSKPIDHQEGDSKPIDHQEGDSKALRKKNAAALHAIQISCAPYMFSKIRSITSAKVAWDTLANLQQRHSPSHKEQSVEAESQGSGAVSNEMNGPLLTLYKYAHNGDWDAIKTYLSHYPNARKAKIKPYGTVLHVAAFSGHLRVVEELVKLMSVEELEIKDHRGHTALSIAAIVGIRKMAECLVRKNKHLVTIVNAQKTIPLVEACTGNCKDMALYLYSVTPFEFLCQGNGHHGSYFLKWAIGTQMLDIAIDFLHRFPCMATTMDEDNKNALIYLSNIPQTFPSASRLAFWQQWIYSCIPMQSIATTDDNFRINMPDQNLSESRNITLQVSSKLRGFAINLLAFLGIKQIYDLKKIHFYSDKILRCMCEYISTLDFEGYRKAGIHGAFHNAVRNGMVEFIIEVIKACPREMIGVDGNSRNIFMSSIANRQEKVYSLFYGLEAERARFVPMADNSGNTMRHLAAKLSPPSQLARISGAALQMQRELQWYKEVESIMNPSDKDFRNKNKQTARELFTSEHKDLVVKGEQWMKEAATSCTVVGALIITIMFTAAFTVPGGNVQETGYPVFKDEKSFTVFIVADAISLFSSSTSVLMFLGILTSRYAEEDFLKSLPTKLIIGLSMLFFSIAAMMVTFCAALIIMLHGRLQLIIPIVLLASIPVTLFMWLQFPLLVEIFVSTYGPGIFNRKMKRWY</sequence>
<feature type="transmembrane region" description="Helical" evidence="3">
    <location>
        <begin position="1213"/>
        <end position="1239"/>
    </location>
</feature>